<dbReference type="Proteomes" id="UP000017590">
    <property type="component" value="Chromosome"/>
</dbReference>
<dbReference type="InterPro" id="IPR028098">
    <property type="entry name" value="Glyco_trans_4-like_N"/>
</dbReference>
<dbReference type="EMBL" id="CP006763">
    <property type="protein sequence ID" value="AGY76822.1"/>
    <property type="molecule type" value="Genomic_DNA"/>
</dbReference>
<evidence type="ECO:0000313" key="4">
    <source>
        <dbReference type="Proteomes" id="UP000017590"/>
    </source>
</evidence>
<sequence length="313" mass="36420">MEKSKIPKITKIINLVRIIKEFRYIKKKFKPDIIHAHVANGAGFYAVILGKLFKIPVIITEHSPSNLIISGRLSYYIVKYAYKNSKYNVCVSKHLMNELNRIYPYIKFDVIYNPIRIPKNLDNSILNNKQLGYINISFVSVFYDKYIKGMQYLLPAIKELKEKGYKILLHIVGDGKFQKYYIEKSKELNISDFCKFYGYCSKKQVFNIVNMSDFMVSSSLTETFGCAIAEALMIGKPVVITNSGGPEDFVNDKVGIIVKKESKEELVKGIEQMIRYLNDYDSSYISKYSKQKFEMDAITRKYMDIYEHYKLNN</sequence>
<proteinExistence type="predicted"/>
<accession>A0ABN4BGS3</accession>
<feature type="domain" description="Glycosyl transferase family 1" evidence="1">
    <location>
        <begin position="138"/>
        <end position="275"/>
    </location>
</feature>
<reference evidence="4" key="1">
    <citation type="journal article" date="2014" name="Biotechnol. Biofuels">
        <title>Comparison of single-molecule sequencing and hybrid approaches for finishing the genome of Clostridium autoethanogenum and analysis of CRISPR systems in industrial relevant Clostridia.</title>
        <authorList>
            <person name="Brown S.D."/>
            <person name="Nagaraju S."/>
            <person name="Utturkar S."/>
            <person name="De Tissera S."/>
            <person name="Segovia S."/>
            <person name="Mitchell W."/>
            <person name="Land M.L."/>
            <person name="Dassanayake A."/>
            <person name="Kopke M."/>
        </authorList>
    </citation>
    <scope>NUCLEOTIDE SEQUENCE [LARGE SCALE GENOMIC DNA]</scope>
    <source>
        <strain evidence="4">DSM 10061</strain>
    </source>
</reference>
<protein>
    <submittedName>
        <fullName evidence="3">Glycosyltransferase</fullName>
    </submittedName>
</protein>
<organism evidence="3 4">
    <name type="scientific">Clostridium autoethanogenum DSM 10061</name>
    <dbReference type="NCBI Taxonomy" id="1341692"/>
    <lineage>
        <taxon>Bacteria</taxon>
        <taxon>Bacillati</taxon>
        <taxon>Bacillota</taxon>
        <taxon>Clostridia</taxon>
        <taxon>Eubacteriales</taxon>
        <taxon>Clostridiaceae</taxon>
        <taxon>Clostridium</taxon>
    </lineage>
</organism>
<dbReference type="InterPro" id="IPR001296">
    <property type="entry name" value="Glyco_trans_1"/>
</dbReference>
<evidence type="ECO:0000259" key="2">
    <source>
        <dbReference type="Pfam" id="PF13439"/>
    </source>
</evidence>
<dbReference type="Pfam" id="PF13439">
    <property type="entry name" value="Glyco_transf_4"/>
    <property type="match status" value="1"/>
</dbReference>
<feature type="domain" description="Glycosyltransferase subfamily 4-like N-terminal" evidence="2">
    <location>
        <begin position="11"/>
        <end position="115"/>
    </location>
</feature>
<dbReference type="CDD" id="cd03811">
    <property type="entry name" value="GT4_GT28_WabH-like"/>
    <property type="match status" value="1"/>
</dbReference>
<keyword evidence="4" id="KW-1185">Reference proteome</keyword>
<evidence type="ECO:0000259" key="1">
    <source>
        <dbReference type="Pfam" id="PF00534"/>
    </source>
</evidence>
<evidence type="ECO:0000313" key="3">
    <source>
        <dbReference type="EMBL" id="AGY76822.1"/>
    </source>
</evidence>
<dbReference type="PANTHER" id="PTHR12526:SF638">
    <property type="entry name" value="SPORE COAT PROTEIN SA"/>
    <property type="match status" value="1"/>
</dbReference>
<dbReference type="SUPFAM" id="SSF53756">
    <property type="entry name" value="UDP-Glycosyltransferase/glycogen phosphorylase"/>
    <property type="match status" value="1"/>
</dbReference>
<gene>
    <name evidence="3" type="ORF">CAETHG_2613</name>
</gene>
<dbReference type="RefSeq" id="WP_023162732.1">
    <property type="nucleotide sequence ID" value="NC_022592.1"/>
</dbReference>
<dbReference type="Gene3D" id="3.40.50.2000">
    <property type="entry name" value="Glycogen Phosphorylase B"/>
    <property type="match status" value="2"/>
</dbReference>
<dbReference type="Pfam" id="PF00534">
    <property type="entry name" value="Glycos_transf_1"/>
    <property type="match status" value="1"/>
</dbReference>
<name>A0ABN4BGS3_9CLOT</name>
<dbReference type="PANTHER" id="PTHR12526">
    <property type="entry name" value="GLYCOSYLTRANSFERASE"/>
    <property type="match status" value="1"/>
</dbReference>